<dbReference type="PANTHER" id="PTHR11575">
    <property type="entry name" value="5'-NUCLEOTIDASE-RELATED"/>
    <property type="match status" value="1"/>
</dbReference>
<evidence type="ECO:0000313" key="2">
    <source>
        <dbReference type="EMBL" id="MFD2556506.1"/>
    </source>
</evidence>
<dbReference type="SUPFAM" id="SSF56300">
    <property type="entry name" value="Metallo-dependent phosphatases"/>
    <property type="match status" value="1"/>
</dbReference>
<accession>A0ABW5L9H1</accession>
<comment type="caution">
    <text evidence="2">The sequence shown here is derived from an EMBL/GenBank/DDBJ whole genome shotgun (WGS) entry which is preliminary data.</text>
</comment>
<keyword evidence="1" id="KW-0732">Signal</keyword>
<reference evidence="3" key="1">
    <citation type="journal article" date="2019" name="Int. J. Syst. Evol. Microbiol.">
        <title>The Global Catalogue of Microorganisms (GCM) 10K type strain sequencing project: providing services to taxonomists for standard genome sequencing and annotation.</title>
        <authorList>
            <consortium name="The Broad Institute Genomics Platform"/>
            <consortium name="The Broad Institute Genome Sequencing Center for Infectious Disease"/>
            <person name="Wu L."/>
            <person name="Ma J."/>
        </authorList>
    </citation>
    <scope>NUCLEOTIDE SEQUENCE [LARGE SCALE GENOMIC DNA]</scope>
    <source>
        <strain evidence="3">KCTC 52298</strain>
    </source>
</reference>
<dbReference type="PANTHER" id="PTHR11575:SF24">
    <property type="entry name" value="5'-NUCLEOTIDASE"/>
    <property type="match status" value="1"/>
</dbReference>
<protein>
    <recommendedName>
        <fullName evidence="4">5'-nucleotidase</fullName>
    </recommendedName>
</protein>
<feature type="chain" id="PRO_5045812173" description="5'-nucleotidase" evidence="1">
    <location>
        <begin position="29"/>
        <end position="311"/>
    </location>
</feature>
<keyword evidence="3" id="KW-1185">Reference proteome</keyword>
<dbReference type="InterPro" id="IPR006179">
    <property type="entry name" value="5_nucleotidase/apyrase"/>
</dbReference>
<evidence type="ECO:0008006" key="4">
    <source>
        <dbReference type="Google" id="ProtNLM"/>
    </source>
</evidence>
<sequence length="311" mass="33866">MSSNSRRLFFKQGAALFGATLLANNTNAATALVKGMEHIEANKELVLYHSHNLQELAVTGSLPELKSLLYIEQGYGLLLDTGGLFPLSKGKVLSRNMLNAINSLNLKASLLGSELLNLAPEDLSGIVSKLDFPLVNCNYEFKDSRLKADVMPYVIYKTKMKTIGITGVGKMISSTALNAQDPIVAANRVAVHLKKRKSCDIVICLTESEVSKQFAQESADIDFILGASDTAKIKPATVVSNSQKSEVILSSASQEFISKSIIVFNEDGQRIGFDHRHLMCSDPYARNATVWAKIKLLQSEGTVSDTQRILG</sequence>
<dbReference type="InterPro" id="IPR006311">
    <property type="entry name" value="TAT_signal"/>
</dbReference>
<dbReference type="InterPro" id="IPR029052">
    <property type="entry name" value="Metallo-depent_PP-like"/>
</dbReference>
<proteinExistence type="predicted"/>
<dbReference type="EMBL" id="JBHULD010000018">
    <property type="protein sequence ID" value="MFD2556506.1"/>
    <property type="molecule type" value="Genomic_DNA"/>
</dbReference>
<gene>
    <name evidence="2" type="ORF">ACFSQW_19070</name>
</gene>
<evidence type="ECO:0000256" key="1">
    <source>
        <dbReference type="SAM" id="SignalP"/>
    </source>
</evidence>
<dbReference type="RefSeq" id="WP_210352435.1">
    <property type="nucleotide sequence ID" value="NZ_JAEQMU010000001.1"/>
</dbReference>
<dbReference type="PROSITE" id="PS51318">
    <property type="entry name" value="TAT"/>
    <property type="match status" value="1"/>
</dbReference>
<dbReference type="Gene3D" id="3.60.21.10">
    <property type="match status" value="1"/>
</dbReference>
<dbReference type="Proteomes" id="UP001597440">
    <property type="component" value="Unassembled WGS sequence"/>
</dbReference>
<name>A0ABW5L9H1_9SPHI</name>
<organism evidence="2 3">
    <name type="scientific">Sphingobacterium tabacisoli</name>
    <dbReference type="NCBI Taxonomy" id="2044855"/>
    <lineage>
        <taxon>Bacteria</taxon>
        <taxon>Pseudomonadati</taxon>
        <taxon>Bacteroidota</taxon>
        <taxon>Sphingobacteriia</taxon>
        <taxon>Sphingobacteriales</taxon>
        <taxon>Sphingobacteriaceae</taxon>
        <taxon>Sphingobacterium</taxon>
    </lineage>
</organism>
<evidence type="ECO:0000313" key="3">
    <source>
        <dbReference type="Proteomes" id="UP001597440"/>
    </source>
</evidence>
<feature type="signal peptide" evidence="1">
    <location>
        <begin position="1"/>
        <end position="28"/>
    </location>
</feature>